<evidence type="ECO:0000313" key="1">
    <source>
        <dbReference type="EMBL" id="MBB4017563.1"/>
    </source>
</evidence>
<keyword evidence="2" id="KW-1185">Reference proteome</keyword>
<dbReference type="AlphaFoldDB" id="A0A840BYC2"/>
<dbReference type="EMBL" id="JACIEN010000003">
    <property type="protein sequence ID" value="MBB4017563.1"/>
    <property type="molecule type" value="Genomic_DNA"/>
</dbReference>
<organism evidence="1 2">
    <name type="scientific">Chelatococcus caeni</name>
    <dbReference type="NCBI Taxonomy" id="1348468"/>
    <lineage>
        <taxon>Bacteria</taxon>
        <taxon>Pseudomonadati</taxon>
        <taxon>Pseudomonadota</taxon>
        <taxon>Alphaproteobacteria</taxon>
        <taxon>Hyphomicrobiales</taxon>
        <taxon>Chelatococcaceae</taxon>
        <taxon>Chelatococcus</taxon>
    </lineage>
</organism>
<name>A0A840BYC2_9HYPH</name>
<gene>
    <name evidence="1" type="ORF">GGR16_002597</name>
</gene>
<proteinExistence type="predicted"/>
<dbReference type="Proteomes" id="UP000577362">
    <property type="component" value="Unassembled WGS sequence"/>
</dbReference>
<accession>A0A840BYC2</accession>
<sequence>MTPLPAVLAMRVPEILMWHHEAALVTLGEED</sequence>
<evidence type="ECO:0000313" key="2">
    <source>
        <dbReference type="Proteomes" id="UP000577362"/>
    </source>
</evidence>
<reference evidence="1 2" key="1">
    <citation type="submission" date="2020-08" db="EMBL/GenBank/DDBJ databases">
        <title>Genomic Encyclopedia of Type Strains, Phase IV (KMG-IV): sequencing the most valuable type-strain genomes for metagenomic binning, comparative biology and taxonomic classification.</title>
        <authorList>
            <person name="Goeker M."/>
        </authorList>
    </citation>
    <scope>NUCLEOTIDE SEQUENCE [LARGE SCALE GENOMIC DNA]</scope>
    <source>
        <strain evidence="1 2">DSM 103737</strain>
    </source>
</reference>
<protein>
    <submittedName>
        <fullName evidence="1">Uncharacterized protein</fullName>
    </submittedName>
</protein>
<comment type="caution">
    <text evidence="1">The sequence shown here is derived from an EMBL/GenBank/DDBJ whole genome shotgun (WGS) entry which is preliminary data.</text>
</comment>